<dbReference type="EMBL" id="FRBL01000001">
    <property type="protein sequence ID" value="SHK92464.1"/>
    <property type="molecule type" value="Genomic_DNA"/>
</dbReference>
<dbReference type="AlphaFoldDB" id="A0A1M6WFS5"/>
<sequence length="114" mass="12429">MQDVILFTHQNTVVNNFVSWTLDNYAGQAALPITNDHFYELPKGQLLHAVAIIPTTDITLSIGSSPGAADIQPAIFVKANEPLLTTIGRYAAFAPVKIFFTGIDSDALVTFFKF</sequence>
<evidence type="ECO:0000313" key="2">
    <source>
        <dbReference type="Proteomes" id="UP000184420"/>
    </source>
</evidence>
<gene>
    <name evidence="1" type="ORF">SAMN05444266_101606</name>
</gene>
<proteinExistence type="predicted"/>
<reference evidence="1 2" key="1">
    <citation type="submission" date="2016-11" db="EMBL/GenBank/DDBJ databases">
        <authorList>
            <person name="Jaros S."/>
            <person name="Januszkiewicz K."/>
            <person name="Wedrychowicz H."/>
        </authorList>
    </citation>
    <scope>NUCLEOTIDE SEQUENCE [LARGE SCALE GENOMIC DNA]</scope>
    <source>
        <strain evidence="1 2">DSM 27406</strain>
    </source>
</reference>
<dbReference type="STRING" id="1419482.SAMN05444266_101606"/>
<protein>
    <submittedName>
        <fullName evidence="1">Uncharacterized protein</fullName>
    </submittedName>
</protein>
<dbReference type="OrthoDB" id="6315383at2"/>
<organism evidence="1 2">
    <name type="scientific">Chitinophaga jiangningensis</name>
    <dbReference type="NCBI Taxonomy" id="1419482"/>
    <lineage>
        <taxon>Bacteria</taxon>
        <taxon>Pseudomonadati</taxon>
        <taxon>Bacteroidota</taxon>
        <taxon>Chitinophagia</taxon>
        <taxon>Chitinophagales</taxon>
        <taxon>Chitinophagaceae</taxon>
        <taxon>Chitinophaga</taxon>
    </lineage>
</organism>
<dbReference type="Proteomes" id="UP000184420">
    <property type="component" value="Unassembled WGS sequence"/>
</dbReference>
<dbReference type="RefSeq" id="WP_073077865.1">
    <property type="nucleotide sequence ID" value="NZ_FRBL01000001.1"/>
</dbReference>
<keyword evidence="2" id="KW-1185">Reference proteome</keyword>
<name>A0A1M6WFS5_9BACT</name>
<evidence type="ECO:0000313" key="1">
    <source>
        <dbReference type="EMBL" id="SHK92464.1"/>
    </source>
</evidence>
<accession>A0A1M6WFS5</accession>